<dbReference type="PANTHER" id="PTHR33383:SF1">
    <property type="entry name" value="MEMBRANE PROTEIN INSERTION EFFICIENCY FACTOR-RELATED"/>
    <property type="match status" value="1"/>
</dbReference>
<dbReference type="NCBIfam" id="TIGR00278">
    <property type="entry name" value="membrane protein insertion efficiency factor YidD"/>
    <property type="match status" value="1"/>
</dbReference>
<keyword evidence="1" id="KW-1003">Cell membrane</keyword>
<reference evidence="3" key="1">
    <citation type="submission" date="2021-04" db="EMBL/GenBank/DDBJ databases">
        <title>Draft genome assembly of strain Phenylobacterium sp. 20VBR1 using MiniION and Illumina platforms.</title>
        <authorList>
            <person name="Thomas F.A."/>
            <person name="Krishnan K.P."/>
            <person name="Sinha R.K."/>
        </authorList>
    </citation>
    <scope>NUCLEOTIDE SEQUENCE</scope>
    <source>
        <strain evidence="3">20VBR1</strain>
    </source>
</reference>
<keyword evidence="1" id="KW-0472">Membrane</keyword>
<comment type="caution">
    <text evidence="3">The sequence shown here is derived from an EMBL/GenBank/DDBJ whole genome shotgun (WGS) entry which is preliminary data.</text>
</comment>
<evidence type="ECO:0000256" key="2">
    <source>
        <dbReference type="SAM" id="MobiDB-lite"/>
    </source>
</evidence>
<dbReference type="GO" id="GO:0005886">
    <property type="term" value="C:plasma membrane"/>
    <property type="evidence" value="ECO:0007669"/>
    <property type="project" value="UniProtKB-SubCell"/>
</dbReference>
<keyword evidence="4" id="KW-1185">Reference proteome</keyword>
<comment type="subcellular location">
    <subcellularLocation>
        <location evidence="1">Cell membrane</location>
        <topology evidence="1">Peripheral membrane protein</topology>
        <orientation evidence="1">Cytoplasmic side</orientation>
    </subcellularLocation>
</comment>
<feature type="region of interest" description="Disordered" evidence="2">
    <location>
        <begin position="66"/>
        <end position="89"/>
    </location>
</feature>
<comment type="similarity">
    <text evidence="1">Belongs to the UPF0161 family.</text>
</comment>
<dbReference type="AlphaFoldDB" id="A0A941D4W0"/>
<evidence type="ECO:0000313" key="3">
    <source>
        <dbReference type="EMBL" id="MBR7621667.1"/>
    </source>
</evidence>
<proteinExistence type="inferred from homology"/>
<evidence type="ECO:0000256" key="1">
    <source>
        <dbReference type="HAMAP-Rule" id="MF_00386"/>
    </source>
</evidence>
<sequence length="89" mass="9879">MTFYQTCVRGALRAYKLTLSPLIGRQCRFLPTCSEYAAEVLIGHGPWRGSWLAARRLCRCHPLGGSGYDPPPPPRGTPEGSARKWTCET</sequence>
<organism evidence="3 4">
    <name type="scientific">Phenylobacterium glaciei</name>
    <dbReference type="NCBI Taxonomy" id="2803784"/>
    <lineage>
        <taxon>Bacteria</taxon>
        <taxon>Pseudomonadati</taxon>
        <taxon>Pseudomonadota</taxon>
        <taxon>Alphaproteobacteria</taxon>
        <taxon>Caulobacterales</taxon>
        <taxon>Caulobacteraceae</taxon>
        <taxon>Phenylobacterium</taxon>
    </lineage>
</organism>
<dbReference type="InterPro" id="IPR002696">
    <property type="entry name" value="Membr_insert_effic_factor_YidD"/>
</dbReference>
<accession>A0A941D4W0</accession>
<dbReference type="RefSeq" id="WP_215343176.1">
    <property type="nucleotide sequence ID" value="NZ_JAGSGD010000002.1"/>
</dbReference>
<protein>
    <recommendedName>
        <fullName evidence="1">Putative membrane protein insertion efficiency factor</fullName>
    </recommendedName>
</protein>
<gene>
    <name evidence="3" type="primary">yidD</name>
    <name evidence="3" type="ORF">JKL49_19905</name>
</gene>
<dbReference type="HAMAP" id="MF_00386">
    <property type="entry name" value="UPF0161_YidD"/>
    <property type="match status" value="1"/>
</dbReference>
<dbReference type="EMBL" id="JAGSGD010000002">
    <property type="protein sequence ID" value="MBR7621667.1"/>
    <property type="molecule type" value="Genomic_DNA"/>
</dbReference>
<name>A0A941D4W0_9CAUL</name>
<dbReference type="Proteomes" id="UP000622580">
    <property type="component" value="Unassembled WGS sequence"/>
</dbReference>
<evidence type="ECO:0000313" key="4">
    <source>
        <dbReference type="Proteomes" id="UP000622580"/>
    </source>
</evidence>
<dbReference type="Pfam" id="PF01809">
    <property type="entry name" value="YidD"/>
    <property type="match status" value="1"/>
</dbReference>
<dbReference type="PANTHER" id="PTHR33383">
    <property type="entry name" value="MEMBRANE PROTEIN INSERTION EFFICIENCY FACTOR-RELATED"/>
    <property type="match status" value="1"/>
</dbReference>
<comment type="function">
    <text evidence="1">Could be involved in insertion of integral membrane proteins into the membrane.</text>
</comment>
<dbReference type="SMART" id="SM01234">
    <property type="entry name" value="Haemolytic"/>
    <property type="match status" value="1"/>
</dbReference>